<dbReference type="AlphaFoldDB" id="A0A1I0P8I6"/>
<dbReference type="SMART" id="SM00345">
    <property type="entry name" value="HTH_GNTR"/>
    <property type="match status" value="1"/>
</dbReference>
<dbReference type="PANTHER" id="PTHR38445">
    <property type="entry name" value="HTH-TYPE TRANSCRIPTIONAL REPRESSOR YTRA"/>
    <property type="match status" value="1"/>
</dbReference>
<reference evidence="5 6" key="1">
    <citation type="submission" date="2016-10" db="EMBL/GenBank/DDBJ databases">
        <authorList>
            <person name="de Groot N.N."/>
        </authorList>
    </citation>
    <scope>NUCLEOTIDE SEQUENCE [LARGE SCALE GENOMIC DNA]</scope>
    <source>
        <strain evidence="5 6">DSM 9179</strain>
    </source>
</reference>
<sequence length="126" mass="14258">MRVIISNNSEVPIYQQIKNQIKDEILKGNLTDGELLPSIRHLANETGVSVLTSKRAYDELGQEGYINGVQGKGFFVAAQNMDILREGKIKEVENKFLEAFKIAEMIDISNEDLKTMFEILLQDKGR</sequence>
<feature type="domain" description="HTH gntR-type" evidence="4">
    <location>
        <begin position="11"/>
        <end position="79"/>
    </location>
</feature>
<dbReference type="Pfam" id="PF00392">
    <property type="entry name" value="GntR"/>
    <property type="match status" value="1"/>
</dbReference>
<dbReference type="Proteomes" id="UP000199701">
    <property type="component" value="Unassembled WGS sequence"/>
</dbReference>
<dbReference type="GO" id="GO:0003700">
    <property type="term" value="F:DNA-binding transcription factor activity"/>
    <property type="evidence" value="ECO:0007669"/>
    <property type="project" value="InterPro"/>
</dbReference>
<evidence type="ECO:0000313" key="5">
    <source>
        <dbReference type="EMBL" id="SEW10530.1"/>
    </source>
</evidence>
<evidence type="ECO:0000256" key="2">
    <source>
        <dbReference type="ARBA" id="ARBA00023125"/>
    </source>
</evidence>
<dbReference type="CDD" id="cd07377">
    <property type="entry name" value="WHTH_GntR"/>
    <property type="match status" value="1"/>
</dbReference>
<dbReference type="EMBL" id="FOJI01000004">
    <property type="protein sequence ID" value="SEW10530.1"/>
    <property type="molecule type" value="Genomic_DNA"/>
</dbReference>
<dbReference type="InterPro" id="IPR000524">
    <property type="entry name" value="Tscrpt_reg_HTH_GntR"/>
</dbReference>
<keyword evidence="2" id="KW-0238">DNA-binding</keyword>
<keyword evidence="1" id="KW-0805">Transcription regulation</keyword>
<dbReference type="RefSeq" id="WP_092452220.1">
    <property type="nucleotide sequence ID" value="NZ_FOJI01000004.1"/>
</dbReference>
<dbReference type="InterPro" id="IPR036388">
    <property type="entry name" value="WH-like_DNA-bd_sf"/>
</dbReference>
<dbReference type="Gene3D" id="1.10.10.10">
    <property type="entry name" value="Winged helix-like DNA-binding domain superfamily/Winged helix DNA-binding domain"/>
    <property type="match status" value="1"/>
</dbReference>
<accession>A0A1I0P8I6</accession>
<evidence type="ECO:0000256" key="3">
    <source>
        <dbReference type="ARBA" id="ARBA00023163"/>
    </source>
</evidence>
<organism evidence="5 6">
    <name type="scientific">[Clostridium] fimetarium</name>
    <dbReference type="NCBI Taxonomy" id="99656"/>
    <lineage>
        <taxon>Bacteria</taxon>
        <taxon>Bacillati</taxon>
        <taxon>Bacillota</taxon>
        <taxon>Clostridia</taxon>
        <taxon>Lachnospirales</taxon>
        <taxon>Lachnospiraceae</taxon>
    </lineage>
</organism>
<dbReference type="InterPro" id="IPR036390">
    <property type="entry name" value="WH_DNA-bd_sf"/>
</dbReference>
<evidence type="ECO:0000259" key="4">
    <source>
        <dbReference type="PROSITE" id="PS50949"/>
    </source>
</evidence>
<dbReference type="GO" id="GO:0003677">
    <property type="term" value="F:DNA binding"/>
    <property type="evidence" value="ECO:0007669"/>
    <property type="project" value="UniProtKB-KW"/>
</dbReference>
<dbReference type="SUPFAM" id="SSF46785">
    <property type="entry name" value="Winged helix' DNA-binding domain"/>
    <property type="match status" value="1"/>
</dbReference>
<dbReference type="PANTHER" id="PTHR38445:SF7">
    <property type="entry name" value="GNTR-FAMILY TRANSCRIPTIONAL REGULATOR"/>
    <property type="match status" value="1"/>
</dbReference>
<name>A0A1I0P8I6_9FIRM</name>
<proteinExistence type="predicted"/>
<protein>
    <submittedName>
        <fullName evidence="5">GntR family transcriptional regulator</fullName>
    </submittedName>
</protein>
<evidence type="ECO:0000256" key="1">
    <source>
        <dbReference type="ARBA" id="ARBA00023015"/>
    </source>
</evidence>
<dbReference type="OrthoDB" id="9801546at2"/>
<gene>
    <name evidence="5" type="ORF">SAMN05421659_104243</name>
</gene>
<dbReference type="STRING" id="99656.SAMN05421659_104243"/>
<evidence type="ECO:0000313" key="6">
    <source>
        <dbReference type="Proteomes" id="UP000199701"/>
    </source>
</evidence>
<keyword evidence="6" id="KW-1185">Reference proteome</keyword>
<keyword evidence="3" id="KW-0804">Transcription</keyword>
<dbReference type="PROSITE" id="PS50949">
    <property type="entry name" value="HTH_GNTR"/>
    <property type="match status" value="1"/>
</dbReference>